<protein>
    <submittedName>
        <fullName evidence="1">Uncharacterized protein</fullName>
    </submittedName>
</protein>
<dbReference type="EMBL" id="JADOGI010000170">
    <property type="protein sequence ID" value="MBF8191663.1"/>
    <property type="molecule type" value="Genomic_DNA"/>
</dbReference>
<keyword evidence="2" id="KW-1185">Reference proteome</keyword>
<accession>A0A931F537</accession>
<gene>
    <name evidence="1" type="ORF">ITP53_39415</name>
</gene>
<name>A0A931F537_9ACTN</name>
<comment type="caution">
    <text evidence="1">The sequence shown here is derived from an EMBL/GenBank/DDBJ whole genome shotgun (WGS) entry which is preliminary data.</text>
</comment>
<evidence type="ECO:0000313" key="1">
    <source>
        <dbReference type="EMBL" id="MBF8191663.1"/>
    </source>
</evidence>
<reference evidence="1" key="1">
    <citation type="submission" date="2020-11" db="EMBL/GenBank/DDBJ databases">
        <title>Whole-genome analyses of Nonomuraea sp. K274.</title>
        <authorList>
            <person name="Veyisoglu A."/>
        </authorList>
    </citation>
    <scope>NUCLEOTIDE SEQUENCE</scope>
    <source>
        <strain evidence="1">K274</strain>
    </source>
</reference>
<organism evidence="1 2">
    <name type="scientific">Nonomuraea cypriaca</name>
    <dbReference type="NCBI Taxonomy" id="1187855"/>
    <lineage>
        <taxon>Bacteria</taxon>
        <taxon>Bacillati</taxon>
        <taxon>Actinomycetota</taxon>
        <taxon>Actinomycetes</taxon>
        <taxon>Streptosporangiales</taxon>
        <taxon>Streptosporangiaceae</taxon>
        <taxon>Nonomuraea</taxon>
    </lineage>
</organism>
<dbReference type="AlphaFoldDB" id="A0A931F537"/>
<proteinExistence type="predicted"/>
<evidence type="ECO:0000313" key="2">
    <source>
        <dbReference type="Proteomes" id="UP000605361"/>
    </source>
</evidence>
<sequence length="117" mass="12031">MARTPVAVTALTEAGINPAAVDVAAELTDGNSFPWAAHRLVFVLNGDEAAITPTFVNPSTVGRSELPVDDLEGNSIAAGGYAVYGPFDPSYRQADGSVWIDWAGTTPAAVTVAVLDA</sequence>
<dbReference type="RefSeq" id="WP_195900570.1">
    <property type="nucleotide sequence ID" value="NZ_JADOGI010000170.1"/>
</dbReference>
<dbReference type="Proteomes" id="UP000605361">
    <property type="component" value="Unassembled WGS sequence"/>
</dbReference>